<evidence type="ECO:0000256" key="3">
    <source>
        <dbReference type="ARBA" id="ARBA00022448"/>
    </source>
</evidence>
<evidence type="ECO:0000256" key="2">
    <source>
        <dbReference type="ARBA" id="ARBA00008873"/>
    </source>
</evidence>
<comment type="caution">
    <text evidence="13">The sequence shown here is derived from an EMBL/GenBank/DDBJ whole genome shotgun (WGS) entry which is preliminary data.</text>
</comment>
<evidence type="ECO:0000256" key="1">
    <source>
        <dbReference type="ARBA" id="ARBA00004141"/>
    </source>
</evidence>
<keyword evidence="8 10" id="KW-0472">Membrane</keyword>
<evidence type="ECO:0000256" key="9">
    <source>
        <dbReference type="SAM" id="MobiDB-lite"/>
    </source>
</evidence>
<evidence type="ECO:0000256" key="8">
    <source>
        <dbReference type="ARBA" id="ARBA00023136"/>
    </source>
</evidence>
<accession>A0ABD1ZEW1</accession>
<feature type="domain" description="Cation efflux protein transmembrane" evidence="11">
    <location>
        <begin position="63"/>
        <end position="373"/>
    </location>
</feature>
<dbReference type="Pfam" id="PF01545">
    <property type="entry name" value="Cation_efflux"/>
    <property type="match status" value="1"/>
</dbReference>
<evidence type="ECO:0000313" key="13">
    <source>
        <dbReference type="EMBL" id="KAL2649982.1"/>
    </source>
</evidence>
<dbReference type="InterPro" id="IPR058533">
    <property type="entry name" value="Cation_efflux_TM"/>
</dbReference>
<dbReference type="InterPro" id="IPR050681">
    <property type="entry name" value="CDF/SLC30A"/>
</dbReference>
<keyword evidence="4 10" id="KW-0812">Transmembrane</keyword>
<evidence type="ECO:0000256" key="6">
    <source>
        <dbReference type="ARBA" id="ARBA00022989"/>
    </source>
</evidence>
<sequence>MEGASYLAEPLLDKQREGSEIPANRISSGNNDWICKNSGVCGLADTSSDAAQRERSKATKKLTRAVIFCAVFMVVEIIGGIKAGSLAILTDAVHLSSDVASFAISLFAVWAGGWEANPRHTFGFYRAEVLGALISILIIWLVTGSIVYEAINRLFTHQAPIDGRLMFIVASLGLLVNIVMMALLGHDHGGHGHDHDHDHGHGPGDGHSHGDEGSRGTEHVGDQHVHNDDEEALYAATGEERSRSTKDFDPNQHRQECRKRNLVVRESDEIIVCICDEVQRPFERKLIIDKASSEAHDACRGGPSKGEENVNVKSAYLHVLGDLVQSVGVMIGGAIIWWNPKLIIVDLICTLLFSVLVLWTTLRMVRDILAVLMESTPREIDANALEKGIMGIEGVEAVHELHIWAITLGKVILACHVTVKDNACADAVLQNVIHYCDSKFKISHVTIQIERAKNSAQGNTVESDCSTGHGGHDHDHGQDHDHHHKH</sequence>
<dbReference type="Proteomes" id="UP001605036">
    <property type="component" value="Unassembled WGS sequence"/>
</dbReference>
<dbReference type="InterPro" id="IPR027470">
    <property type="entry name" value="Cation_efflux_CTD"/>
</dbReference>
<dbReference type="InterPro" id="IPR002524">
    <property type="entry name" value="Cation_efflux"/>
</dbReference>
<feature type="transmembrane region" description="Helical" evidence="10">
    <location>
        <begin position="65"/>
        <end position="87"/>
    </location>
</feature>
<dbReference type="InterPro" id="IPR027469">
    <property type="entry name" value="Cation_efflux_TMD_sf"/>
</dbReference>
<feature type="domain" description="Cation efflux protein cytoplasmic" evidence="12">
    <location>
        <begin position="377"/>
        <end position="451"/>
    </location>
</feature>
<feature type="transmembrane region" description="Helical" evidence="10">
    <location>
        <begin position="99"/>
        <end position="117"/>
    </location>
</feature>
<feature type="transmembrane region" description="Helical" evidence="10">
    <location>
        <begin position="163"/>
        <end position="184"/>
    </location>
</feature>
<dbReference type="Pfam" id="PF16916">
    <property type="entry name" value="ZT_dimer"/>
    <property type="match status" value="1"/>
</dbReference>
<keyword evidence="14" id="KW-1185">Reference proteome</keyword>
<keyword evidence="5" id="KW-0864">Zinc transport</keyword>
<evidence type="ECO:0000256" key="5">
    <source>
        <dbReference type="ARBA" id="ARBA00022906"/>
    </source>
</evidence>
<gene>
    <name evidence="13" type="ORF">R1flu_018110</name>
</gene>
<feature type="transmembrane region" description="Helical" evidence="10">
    <location>
        <begin position="129"/>
        <end position="151"/>
    </location>
</feature>
<feature type="transmembrane region" description="Helical" evidence="10">
    <location>
        <begin position="343"/>
        <end position="362"/>
    </location>
</feature>
<dbReference type="Gene3D" id="1.20.1510.10">
    <property type="entry name" value="Cation efflux protein transmembrane domain"/>
    <property type="match status" value="2"/>
</dbReference>
<evidence type="ECO:0000256" key="10">
    <source>
        <dbReference type="SAM" id="Phobius"/>
    </source>
</evidence>
<feature type="region of interest" description="Disordered" evidence="9">
    <location>
        <begin position="189"/>
        <end position="227"/>
    </location>
</feature>
<keyword evidence="3" id="KW-0813">Transport</keyword>
<protein>
    <submittedName>
        <fullName evidence="13">Uncharacterized protein</fullName>
    </submittedName>
</protein>
<comment type="similarity">
    <text evidence="2">Belongs to the cation diffusion facilitator (CDF) transporter (TC 2.A.4) family. SLC30A subfamily.</text>
</comment>
<feature type="region of interest" description="Disordered" evidence="9">
    <location>
        <begin position="458"/>
        <end position="486"/>
    </location>
</feature>
<dbReference type="InterPro" id="IPR036837">
    <property type="entry name" value="Cation_efflux_CTD_sf"/>
</dbReference>
<dbReference type="AlphaFoldDB" id="A0ABD1ZEW1"/>
<reference evidence="13 14" key="1">
    <citation type="submission" date="2024-09" db="EMBL/GenBank/DDBJ databases">
        <title>Chromosome-scale assembly of Riccia fluitans.</title>
        <authorList>
            <person name="Paukszto L."/>
            <person name="Sawicki J."/>
            <person name="Karawczyk K."/>
            <person name="Piernik-Szablinska J."/>
            <person name="Szczecinska M."/>
            <person name="Mazdziarz M."/>
        </authorList>
    </citation>
    <scope>NUCLEOTIDE SEQUENCE [LARGE SCALE GENOMIC DNA]</scope>
    <source>
        <strain evidence="13">Rf_01</strain>
        <tissue evidence="13">Aerial parts of the thallus</tissue>
    </source>
</reference>
<dbReference type="SUPFAM" id="SSF160240">
    <property type="entry name" value="Cation efflux protein cytoplasmic domain-like"/>
    <property type="match status" value="1"/>
</dbReference>
<dbReference type="GO" id="GO:0006829">
    <property type="term" value="P:zinc ion transport"/>
    <property type="evidence" value="ECO:0007669"/>
    <property type="project" value="UniProtKB-KW"/>
</dbReference>
<dbReference type="GO" id="GO:0016020">
    <property type="term" value="C:membrane"/>
    <property type="evidence" value="ECO:0007669"/>
    <property type="project" value="UniProtKB-SubCell"/>
</dbReference>
<keyword evidence="5" id="KW-0862">Zinc</keyword>
<dbReference type="PANTHER" id="PTHR11562">
    <property type="entry name" value="CATION EFFLUX PROTEIN/ ZINC TRANSPORTER"/>
    <property type="match status" value="1"/>
</dbReference>
<evidence type="ECO:0000259" key="11">
    <source>
        <dbReference type="Pfam" id="PF01545"/>
    </source>
</evidence>
<feature type="transmembrane region" description="Helical" evidence="10">
    <location>
        <begin position="315"/>
        <end position="337"/>
    </location>
</feature>
<evidence type="ECO:0000256" key="4">
    <source>
        <dbReference type="ARBA" id="ARBA00022692"/>
    </source>
</evidence>
<comment type="subcellular location">
    <subcellularLocation>
        <location evidence="1">Membrane</location>
        <topology evidence="1">Multi-pass membrane protein</topology>
    </subcellularLocation>
</comment>
<proteinExistence type="inferred from homology"/>
<evidence type="ECO:0000259" key="12">
    <source>
        <dbReference type="Pfam" id="PF16916"/>
    </source>
</evidence>
<dbReference type="SUPFAM" id="SSF161111">
    <property type="entry name" value="Cation efflux protein transmembrane domain-like"/>
    <property type="match status" value="1"/>
</dbReference>
<keyword evidence="7" id="KW-0406">Ion transport</keyword>
<dbReference type="NCBIfam" id="TIGR01297">
    <property type="entry name" value="CDF"/>
    <property type="match status" value="1"/>
</dbReference>
<organism evidence="13 14">
    <name type="scientific">Riccia fluitans</name>
    <dbReference type="NCBI Taxonomy" id="41844"/>
    <lineage>
        <taxon>Eukaryota</taxon>
        <taxon>Viridiplantae</taxon>
        <taxon>Streptophyta</taxon>
        <taxon>Embryophyta</taxon>
        <taxon>Marchantiophyta</taxon>
        <taxon>Marchantiopsida</taxon>
        <taxon>Marchantiidae</taxon>
        <taxon>Marchantiales</taxon>
        <taxon>Ricciaceae</taxon>
        <taxon>Riccia</taxon>
    </lineage>
</organism>
<evidence type="ECO:0000256" key="7">
    <source>
        <dbReference type="ARBA" id="ARBA00023065"/>
    </source>
</evidence>
<name>A0ABD1ZEW1_9MARC</name>
<dbReference type="PANTHER" id="PTHR11562:SF17">
    <property type="entry name" value="RE54080P-RELATED"/>
    <property type="match status" value="1"/>
</dbReference>
<evidence type="ECO:0000313" key="14">
    <source>
        <dbReference type="Proteomes" id="UP001605036"/>
    </source>
</evidence>
<dbReference type="EMBL" id="JBHFFA010000001">
    <property type="protein sequence ID" value="KAL2649982.1"/>
    <property type="molecule type" value="Genomic_DNA"/>
</dbReference>
<feature type="compositionally biased region" description="Basic and acidic residues" evidence="9">
    <location>
        <begin position="470"/>
        <end position="486"/>
    </location>
</feature>
<keyword evidence="6 10" id="KW-1133">Transmembrane helix</keyword>